<comment type="caution">
    <text evidence="2">The sequence shown here is derived from an EMBL/GenBank/DDBJ whole genome shotgun (WGS) entry which is preliminary data.</text>
</comment>
<reference evidence="2" key="2">
    <citation type="submission" date="2020-09" db="EMBL/GenBank/DDBJ databases">
        <authorList>
            <person name="Sun Q."/>
            <person name="Zhou Y."/>
        </authorList>
    </citation>
    <scope>NUCLEOTIDE SEQUENCE</scope>
    <source>
        <strain evidence="2">CGMCC 4.7299</strain>
    </source>
</reference>
<evidence type="ECO:0000313" key="3">
    <source>
        <dbReference type="Proteomes" id="UP000656042"/>
    </source>
</evidence>
<feature type="compositionally biased region" description="Gly residues" evidence="1">
    <location>
        <begin position="440"/>
        <end position="452"/>
    </location>
</feature>
<dbReference type="InterPro" id="IPR026337">
    <property type="entry name" value="AKG_HExxH"/>
</dbReference>
<name>A0A8J3BVX9_9ACTN</name>
<evidence type="ECO:0000313" key="2">
    <source>
        <dbReference type="EMBL" id="GGK72223.1"/>
    </source>
</evidence>
<sequence length="464" mass="48002">MREYVLTGGLLRGLATGGGSAEAVDLLVDAQLSRRRLLLVAAAEQARRMPPELGEALALIARIDRTAPAAGRELLRYPFLGAWFAGLASAADEAGRDVAAGRLGALAASAAVAARVPFRLDVPTATPDLVLPGLGVAVGVGPGRVPLRFDGGATVRVGAVRVGVPGAGAPATPARGSAPGWRPEPRVDLPGLCLAVIDADPLRDRFSAPALAPLEPVGMHAFERTVAAAWRLLRTEQPAHARAMRGGLRAIVPLRAPTDGTQVSASVRGCFGAVGMSPTDDPVLLAELLVHEFQHEKLNALLDLVDLCADDGPARFHAPWRPDPRPAAAVMQGVYAFAGVAGFWRVHRRDLTGDARRHAESRYALLSEHVRGALAELRGSGELTGLGARFFGELAATVEAWGADSPAADDARRQAAADEAAWRRTHRPPPAAEAPTAGPAGAGPADGSGGTRAAGRQTAKGATS</sequence>
<feature type="region of interest" description="Disordered" evidence="1">
    <location>
        <begin position="405"/>
        <end position="464"/>
    </location>
</feature>
<feature type="compositionally biased region" description="Basic and acidic residues" evidence="1">
    <location>
        <begin position="409"/>
        <end position="422"/>
    </location>
</feature>
<proteinExistence type="predicted"/>
<dbReference type="AlphaFoldDB" id="A0A8J3BVX9"/>
<dbReference type="RefSeq" id="WP_189077140.1">
    <property type="nucleotide sequence ID" value="NZ_BMMX01000001.1"/>
</dbReference>
<dbReference type="Proteomes" id="UP000656042">
    <property type="component" value="Unassembled WGS sequence"/>
</dbReference>
<reference evidence="2" key="1">
    <citation type="journal article" date="2014" name="Int. J. Syst. Evol. Microbiol.">
        <title>Complete genome sequence of Corynebacterium casei LMG S-19264T (=DSM 44701T), isolated from a smear-ripened cheese.</title>
        <authorList>
            <consortium name="US DOE Joint Genome Institute (JGI-PGF)"/>
            <person name="Walter F."/>
            <person name="Albersmeier A."/>
            <person name="Kalinowski J."/>
            <person name="Ruckert C."/>
        </authorList>
    </citation>
    <scope>NUCLEOTIDE SEQUENCE</scope>
    <source>
        <strain evidence="2">CGMCC 4.7299</strain>
    </source>
</reference>
<dbReference type="EMBL" id="BMMX01000001">
    <property type="protein sequence ID" value="GGK72223.1"/>
    <property type="molecule type" value="Genomic_DNA"/>
</dbReference>
<evidence type="ECO:0000256" key="1">
    <source>
        <dbReference type="SAM" id="MobiDB-lite"/>
    </source>
</evidence>
<organism evidence="2 3">
    <name type="scientific">Mangrovihabitans endophyticus</name>
    <dbReference type="NCBI Taxonomy" id="1751298"/>
    <lineage>
        <taxon>Bacteria</taxon>
        <taxon>Bacillati</taxon>
        <taxon>Actinomycetota</taxon>
        <taxon>Actinomycetes</taxon>
        <taxon>Micromonosporales</taxon>
        <taxon>Micromonosporaceae</taxon>
        <taxon>Mangrovihabitans</taxon>
    </lineage>
</organism>
<dbReference type="NCBIfam" id="TIGR04267">
    <property type="entry name" value="mod_HExxH"/>
    <property type="match status" value="1"/>
</dbReference>
<keyword evidence="3" id="KW-1185">Reference proteome</keyword>
<accession>A0A8J3BVX9</accession>
<gene>
    <name evidence="2" type="ORF">GCM10012284_02550</name>
</gene>
<protein>
    <submittedName>
        <fullName evidence="2">HEXXH motif domain-containing protein</fullName>
    </submittedName>
</protein>